<organism evidence="1 2">
    <name type="scientific">Palleniella muris</name>
    <dbReference type="NCBI Taxonomy" id="3038145"/>
    <lineage>
        <taxon>Bacteria</taxon>
        <taxon>Pseudomonadati</taxon>
        <taxon>Bacteroidota</taxon>
        <taxon>Bacteroidia</taxon>
        <taxon>Bacteroidales</taxon>
        <taxon>Prevotellaceae</taxon>
        <taxon>Palleniella</taxon>
    </lineage>
</organism>
<protein>
    <submittedName>
        <fullName evidence="1">M6 family metalloprotease domain-containing protein</fullName>
    </submittedName>
</protein>
<sequence>MRRIILLSLFILAAATCIHAAKSSGTPKAVKQPDGTTLMVRLLGDEHFSWHQTMDEVVIMQQDKAFYIAEICTDGSLKNTGVLAHNLDSRKGQELQLAKAQDKNLFFAKGAEASQARRKAIAGYPSSDFCPHSGKIRIPVIMVEYTDVKFTFNERSVWEDYFNGTERVEFTPADRFKGHSSVAQYFSDASFGNFTPEFDLYGVYTVAHPHDYYGYNSGRTSTIIKEALALADNDIDFTKYDSNNDGKVDMVYILYAGAGANLSGDDTDIWPQCFYRSSYSNDGKRISVIGLSNELAITAAANKGTALRAGIGVLCHEMSHGLGLPDLYRTLGSAPKDEHGLVDWNNCGPEDWDLMDGGENLFNGFWPVQYAAWERDIMGWLTLEELDKPADITIYPLDNEDGKGKAYRITNPENRNEYYVIENFGKDNWNSFQGTQRNTGLLITHVNDISTKGMSPNNTYRKPNLTLIPADGFLFGSYSIDETIWYEGRPQVATKDMFTDELKGDPYPGSKGITAVEAYKNYTGDDMVAKFPITDIRENTDGSISFRFMGGVSDGISDINTTTNKRVSPKKIIKNGQLTIGNYNIAGQRMK</sequence>
<reference evidence="1" key="1">
    <citation type="submission" date="2019-04" db="EMBL/GenBank/DDBJ databases">
        <title>Microbes associate with the intestines of laboratory mice.</title>
        <authorList>
            <person name="Navarre W."/>
            <person name="Wong E."/>
            <person name="Huang K."/>
            <person name="Tropini C."/>
            <person name="Ng K."/>
            <person name="Yu B."/>
        </authorList>
    </citation>
    <scope>NUCLEOTIDE SEQUENCE</scope>
    <source>
        <strain evidence="1">NM73_A23</strain>
    </source>
</reference>
<evidence type="ECO:0000313" key="1">
    <source>
        <dbReference type="EMBL" id="TGX83314.1"/>
    </source>
</evidence>
<keyword evidence="1" id="KW-0482">Metalloprotease</keyword>
<name>A0AC61QT35_9BACT</name>
<proteinExistence type="predicted"/>
<keyword evidence="2" id="KW-1185">Reference proteome</keyword>
<gene>
    <name evidence="1" type="ORF">E5358_03390</name>
</gene>
<dbReference type="Proteomes" id="UP000308886">
    <property type="component" value="Unassembled WGS sequence"/>
</dbReference>
<keyword evidence="1" id="KW-0645">Protease</keyword>
<evidence type="ECO:0000313" key="2">
    <source>
        <dbReference type="Proteomes" id="UP000308886"/>
    </source>
</evidence>
<accession>A0AC61QT35</accession>
<keyword evidence="1" id="KW-0378">Hydrolase</keyword>
<dbReference type="EMBL" id="SRZC01000004">
    <property type="protein sequence ID" value="TGX83314.1"/>
    <property type="molecule type" value="Genomic_DNA"/>
</dbReference>
<comment type="caution">
    <text evidence="1">The sequence shown here is derived from an EMBL/GenBank/DDBJ whole genome shotgun (WGS) entry which is preliminary data.</text>
</comment>